<comment type="cofactor">
    <cofactor evidence="1">
        <name>Zn(2+)</name>
        <dbReference type="ChEBI" id="CHEBI:29105"/>
    </cofactor>
</comment>
<dbReference type="InterPro" id="IPR043795">
    <property type="entry name" value="N-alpha-Ac-DABA-like"/>
</dbReference>
<dbReference type="GO" id="GO:0016788">
    <property type="term" value="F:hydrolase activity, acting on ester bonds"/>
    <property type="evidence" value="ECO:0007669"/>
    <property type="project" value="InterPro"/>
</dbReference>
<keyword evidence="7" id="KW-1185">Reference proteome</keyword>
<evidence type="ECO:0000313" key="6">
    <source>
        <dbReference type="EMBL" id="RNF33433.1"/>
    </source>
</evidence>
<dbReference type="SUPFAM" id="SSF53187">
    <property type="entry name" value="Zn-dependent exopeptidases"/>
    <property type="match status" value="1"/>
</dbReference>
<sequence length="334" mass="35491">MTANPIQPTIPLDGQGKQHGFLRLPYSRNDSAWGSVMIPITVIANGEGPVALLTGGNHGDEYEGPIALQQLAWEIDPADVTGRIIIVPYMNYPAFRAGARVSPIDQVNLNRAFPGRPDGTVSQKIAHYFNDVLVPMADVVLDYHSGGKTLDFLPYAAAHYLDDKRQQAACVDAVKAFGAPYSMMMLEIDSVGMFDTAVESQGKVFVTTELGGGGTATARSAEIAIRGARNLLRHSGILAGGVEPAEGAQMLDMPGGDCFHFASRDGLMHPLADLGDQVKAGQPIARIWPPDRTGIEPVDVLANRDGVIAARHFPGLVQSGDCLAVIAVFHAGEA</sequence>
<dbReference type="EMBL" id="PXNQ02000011">
    <property type="protein sequence ID" value="RNF33433.1"/>
    <property type="molecule type" value="Genomic_DNA"/>
</dbReference>
<keyword evidence="4" id="KW-0862">Zinc</keyword>
<dbReference type="InterPro" id="IPR053138">
    <property type="entry name" value="N-alpha-Ac-DABA_deacetylase"/>
</dbReference>
<feature type="domain" description="Succinylglutamate desuccinylase/Aspartoacylase catalytic" evidence="5">
    <location>
        <begin position="48"/>
        <end position="234"/>
    </location>
</feature>
<evidence type="ECO:0000313" key="7">
    <source>
        <dbReference type="Proteomes" id="UP000238137"/>
    </source>
</evidence>
<evidence type="ECO:0000256" key="2">
    <source>
        <dbReference type="ARBA" id="ARBA00022723"/>
    </source>
</evidence>
<dbReference type="InterPro" id="IPR014336">
    <property type="entry name" value="DoeB"/>
</dbReference>
<organism evidence="6 7">
    <name type="scientific">Paracoccus methylarcula</name>
    <dbReference type="NCBI Taxonomy" id="72022"/>
    <lineage>
        <taxon>Bacteria</taxon>
        <taxon>Pseudomonadati</taxon>
        <taxon>Pseudomonadota</taxon>
        <taxon>Alphaproteobacteria</taxon>
        <taxon>Rhodobacterales</taxon>
        <taxon>Paracoccaceae</taxon>
        <taxon>Paracoccus</taxon>
    </lineage>
</organism>
<proteinExistence type="predicted"/>
<reference evidence="6" key="1">
    <citation type="submission" date="2018-05" db="EMBL/GenBank/DDBJ databases">
        <title>Reclassification of Methylarcula marina and Methylarcula terricola as Paracoccus methylarcula sp.nov., comb.nov. and Paracoccus terricola comb.nov.</title>
        <authorList>
            <person name="Shmareva M.N."/>
            <person name="Doronina N.V."/>
            <person name="Vasilenko O.V."/>
            <person name="Tarlachkov S.V."/>
            <person name="Trotsenko Y.A."/>
        </authorList>
    </citation>
    <scope>NUCLEOTIDE SEQUENCE [LARGE SCALE GENOMIC DNA]</scope>
    <source>
        <strain evidence="6">VKM B-2159</strain>
    </source>
</reference>
<evidence type="ECO:0000256" key="1">
    <source>
        <dbReference type="ARBA" id="ARBA00001947"/>
    </source>
</evidence>
<dbReference type="Pfam" id="PF24827">
    <property type="entry name" value="AstE_AspA_cat"/>
    <property type="match status" value="1"/>
</dbReference>
<dbReference type="AlphaFoldDB" id="A0A3R7Q157"/>
<dbReference type="PIRSF" id="PIRSF039012">
    <property type="entry name" value="ASP"/>
    <property type="match status" value="1"/>
</dbReference>
<evidence type="ECO:0000259" key="5">
    <source>
        <dbReference type="Pfam" id="PF24827"/>
    </source>
</evidence>
<dbReference type="NCBIfam" id="TIGR02994">
    <property type="entry name" value="ectoine_eutE"/>
    <property type="match status" value="1"/>
</dbReference>
<dbReference type="PANTHER" id="PTHR37326">
    <property type="entry name" value="BLL3975 PROTEIN"/>
    <property type="match status" value="1"/>
</dbReference>
<dbReference type="GO" id="GO:0016811">
    <property type="term" value="F:hydrolase activity, acting on carbon-nitrogen (but not peptide) bonds, in linear amides"/>
    <property type="evidence" value="ECO:0007669"/>
    <property type="project" value="InterPro"/>
</dbReference>
<dbReference type="CDD" id="cd06252">
    <property type="entry name" value="M14_ASTE_ASPA-like"/>
    <property type="match status" value="1"/>
</dbReference>
<evidence type="ECO:0000256" key="4">
    <source>
        <dbReference type="ARBA" id="ARBA00022833"/>
    </source>
</evidence>
<dbReference type="Proteomes" id="UP000238137">
    <property type="component" value="Unassembled WGS sequence"/>
</dbReference>
<accession>A0A3R7Q157</accession>
<dbReference type="Gene3D" id="3.40.630.10">
    <property type="entry name" value="Zn peptidases"/>
    <property type="match status" value="1"/>
</dbReference>
<keyword evidence="3" id="KW-0378">Hydrolase</keyword>
<dbReference type="RefSeq" id="WP_106692500.1">
    <property type="nucleotide sequence ID" value="NZ_PXNQ02000011.1"/>
</dbReference>
<protein>
    <submittedName>
        <fullName evidence="6">N-alpha-acetyl diaminobutyric acid deacetylase DoeB</fullName>
    </submittedName>
</protein>
<dbReference type="InterPro" id="IPR055438">
    <property type="entry name" value="AstE_AspA_cat"/>
</dbReference>
<keyword evidence="2" id="KW-0479">Metal-binding</keyword>
<evidence type="ECO:0000256" key="3">
    <source>
        <dbReference type="ARBA" id="ARBA00022801"/>
    </source>
</evidence>
<dbReference type="GO" id="GO:0046872">
    <property type="term" value="F:metal ion binding"/>
    <property type="evidence" value="ECO:0007669"/>
    <property type="project" value="UniProtKB-KW"/>
</dbReference>
<name>A0A3R7Q157_9RHOB</name>
<dbReference type="PANTHER" id="PTHR37326:SF1">
    <property type="entry name" value="BLL3975 PROTEIN"/>
    <property type="match status" value="1"/>
</dbReference>
<comment type="caution">
    <text evidence="6">The sequence shown here is derived from an EMBL/GenBank/DDBJ whole genome shotgun (WGS) entry which is preliminary data.</text>
</comment>
<dbReference type="OrthoDB" id="9782876at2"/>
<gene>
    <name evidence="6" type="primary">doeB</name>
    <name evidence="6" type="ORF">A7A09_016960</name>
</gene>